<reference evidence="2" key="2">
    <citation type="submission" date="2015-01" db="EMBL/GenBank/DDBJ databases">
        <title>Complete genome sequence of Methylobacterium aquaticum strain 22A.</title>
        <authorList>
            <person name="Tani A."/>
            <person name="Ogura Y."/>
            <person name="Hayashi T."/>
        </authorList>
    </citation>
    <scope>NUCLEOTIDE SEQUENCE [LARGE SCALE GENOMIC DNA]</scope>
    <source>
        <strain evidence="2">MA-22A</strain>
        <plasmid evidence="2">Plasmid pMaq22A_1p DNA</plasmid>
    </source>
</reference>
<geneLocation type="plasmid" evidence="2">
    <name>pMaq22A_1p DNA</name>
</geneLocation>
<name>A0A0C6F6M7_9HYPH</name>
<protein>
    <submittedName>
        <fullName evidence="1">Predicted hydrolase</fullName>
    </submittedName>
</protein>
<evidence type="ECO:0000313" key="1">
    <source>
        <dbReference type="EMBL" id="BAQ48426.1"/>
    </source>
</evidence>
<dbReference type="PANTHER" id="PTHR43611:SF3">
    <property type="entry name" value="FLAVIN MONONUCLEOTIDE HYDROLASE 1, CHLOROPLATIC"/>
    <property type="match status" value="1"/>
</dbReference>
<dbReference type="RefSeq" id="WP_060849678.1">
    <property type="nucleotide sequence ID" value="NZ_AP014705.1"/>
</dbReference>
<organism evidence="1 2">
    <name type="scientific">Methylobacterium aquaticum</name>
    <dbReference type="NCBI Taxonomy" id="270351"/>
    <lineage>
        <taxon>Bacteria</taxon>
        <taxon>Pseudomonadati</taxon>
        <taxon>Pseudomonadota</taxon>
        <taxon>Alphaproteobacteria</taxon>
        <taxon>Hyphomicrobiales</taxon>
        <taxon>Methylobacteriaceae</taxon>
        <taxon>Methylobacterium</taxon>
    </lineage>
</organism>
<evidence type="ECO:0000313" key="2">
    <source>
        <dbReference type="Proteomes" id="UP000061432"/>
    </source>
</evidence>
<dbReference type="KEGG" id="maqu:Maq22A_1p30335"/>
<reference evidence="1 2" key="1">
    <citation type="journal article" date="2015" name="Genome Announc.">
        <title>Complete Genome Sequence of Methylobacterium aquaticum Strain 22A, Isolated from Racomitrium japonicum Moss.</title>
        <authorList>
            <person name="Tani A."/>
            <person name="Ogura Y."/>
            <person name="Hayashi T."/>
            <person name="Kimbara K."/>
        </authorList>
    </citation>
    <scope>NUCLEOTIDE SEQUENCE [LARGE SCALE GENOMIC DNA]</scope>
    <source>
        <strain evidence="1 2">MA-22A</strain>
        <plasmid evidence="2">Plasmid pMaq22A_1p DNA</plasmid>
    </source>
</reference>
<gene>
    <name evidence="1" type="ORF">Maq22A_1p30335</name>
</gene>
<keyword evidence="1" id="KW-0614">Plasmid</keyword>
<dbReference type="SUPFAM" id="SSF56784">
    <property type="entry name" value="HAD-like"/>
    <property type="match status" value="1"/>
</dbReference>
<dbReference type="Pfam" id="PF00702">
    <property type="entry name" value="Hydrolase"/>
    <property type="match status" value="1"/>
</dbReference>
<dbReference type="InterPro" id="IPR036412">
    <property type="entry name" value="HAD-like_sf"/>
</dbReference>
<dbReference type="CDD" id="cd02603">
    <property type="entry name" value="HAD_sEH-N_like"/>
    <property type="match status" value="1"/>
</dbReference>
<keyword evidence="1" id="KW-0378">Hydrolase</keyword>
<dbReference type="NCBIfam" id="TIGR01509">
    <property type="entry name" value="HAD-SF-IA-v3"/>
    <property type="match status" value="1"/>
</dbReference>
<dbReference type="SFLD" id="SFLDG01129">
    <property type="entry name" value="C1.5:_HAD__Beta-PGM__Phosphata"/>
    <property type="match status" value="1"/>
</dbReference>
<dbReference type="InterPro" id="IPR023214">
    <property type="entry name" value="HAD_sf"/>
</dbReference>
<sequence length="205" mass="22014">MEGRIDLVLFDLDDVLYHYSRRRRAERLSEITGIAPEVVRAAVWDSGLEAAGDRGALGREAYLQAFGERIGRPVSLAEWVDARRAAVSPNGPMLALAARLRAATGIAVLTNNPELLTDHVDVICPELRPLFGERIFASASFGAAKPDPECFGRCLAGLAVAPSAALFVDDLAENVAGARAAGLHAHHFTSVEAFRRDLVARGLDT</sequence>
<proteinExistence type="predicted"/>
<dbReference type="Gene3D" id="3.40.50.1000">
    <property type="entry name" value="HAD superfamily/HAD-like"/>
    <property type="match status" value="1"/>
</dbReference>
<dbReference type="GO" id="GO:0016787">
    <property type="term" value="F:hydrolase activity"/>
    <property type="evidence" value="ECO:0007669"/>
    <property type="project" value="UniProtKB-KW"/>
</dbReference>
<dbReference type="AlphaFoldDB" id="A0A0C6F6M7"/>
<dbReference type="OrthoDB" id="9807742at2"/>
<dbReference type="Proteomes" id="UP000061432">
    <property type="component" value="Plasmid pMaq22A_1p"/>
</dbReference>
<dbReference type="InterPro" id="IPR006439">
    <property type="entry name" value="HAD-SF_hydro_IA"/>
</dbReference>
<dbReference type="SFLD" id="SFLDS00003">
    <property type="entry name" value="Haloacid_Dehalogenase"/>
    <property type="match status" value="1"/>
</dbReference>
<accession>A0A0C6F6M7</accession>
<dbReference type="EMBL" id="AP014705">
    <property type="protein sequence ID" value="BAQ48426.1"/>
    <property type="molecule type" value="Genomic_DNA"/>
</dbReference>
<dbReference type="PANTHER" id="PTHR43611">
    <property type="entry name" value="ALPHA-D-GLUCOSE 1-PHOSPHATE PHOSPHATASE"/>
    <property type="match status" value="1"/>
</dbReference>
<dbReference type="PATRIC" id="fig|270351.10.peg.5377"/>